<keyword evidence="7 11" id="KW-0472">Membrane</keyword>
<evidence type="ECO:0000256" key="10">
    <source>
        <dbReference type="RuleBase" id="RU004168"/>
    </source>
</evidence>
<protein>
    <recommendedName>
        <fullName evidence="3 9">acylphosphatase</fullName>
        <ecNumber evidence="3 9">3.6.1.7</ecNumber>
    </recommendedName>
</protein>
<dbReference type="STRING" id="742152.A0A2H3J1Z9"/>
<keyword evidence="6 11" id="KW-1133">Transmembrane helix</keyword>
<dbReference type="OMA" id="VGWIRNN"/>
<dbReference type="PANTHER" id="PTHR10029">
    <property type="entry name" value="ACYLPHOSPHATASE"/>
    <property type="match status" value="1"/>
</dbReference>
<gene>
    <name evidence="13" type="ORF">WOLCODRAFT_91678</name>
</gene>
<name>A0A2H3J1Z9_WOLCO</name>
<dbReference type="AlphaFoldDB" id="A0A2H3J1Z9"/>
<feature type="active site" evidence="9">
    <location>
        <position position="20"/>
    </location>
</feature>
<feature type="active site" evidence="9">
    <location>
        <position position="38"/>
    </location>
</feature>
<dbReference type="EMBL" id="KB467854">
    <property type="protein sequence ID" value="PCH35715.1"/>
    <property type="molecule type" value="Genomic_DNA"/>
</dbReference>
<dbReference type="InterPro" id="IPR029208">
    <property type="entry name" value="COX14"/>
</dbReference>
<organism evidence="13 14">
    <name type="scientific">Wolfiporia cocos (strain MD-104)</name>
    <name type="common">Brown rot fungus</name>
    <dbReference type="NCBI Taxonomy" id="742152"/>
    <lineage>
        <taxon>Eukaryota</taxon>
        <taxon>Fungi</taxon>
        <taxon>Dikarya</taxon>
        <taxon>Basidiomycota</taxon>
        <taxon>Agaricomycotina</taxon>
        <taxon>Agaricomycetes</taxon>
        <taxon>Polyporales</taxon>
        <taxon>Phaeolaceae</taxon>
        <taxon>Wolfiporia</taxon>
    </lineage>
</organism>
<dbReference type="InterPro" id="IPR017968">
    <property type="entry name" value="Acylphosphatase_CS"/>
</dbReference>
<reference evidence="13 14" key="1">
    <citation type="journal article" date="2012" name="Science">
        <title>The Paleozoic origin of enzymatic lignin decomposition reconstructed from 31 fungal genomes.</title>
        <authorList>
            <person name="Floudas D."/>
            <person name="Binder M."/>
            <person name="Riley R."/>
            <person name="Barry K."/>
            <person name="Blanchette R.A."/>
            <person name="Henrissat B."/>
            <person name="Martinez A.T."/>
            <person name="Otillar R."/>
            <person name="Spatafora J.W."/>
            <person name="Yadav J.S."/>
            <person name="Aerts A."/>
            <person name="Benoit I."/>
            <person name="Boyd A."/>
            <person name="Carlson A."/>
            <person name="Copeland A."/>
            <person name="Coutinho P.M."/>
            <person name="de Vries R.P."/>
            <person name="Ferreira P."/>
            <person name="Findley K."/>
            <person name="Foster B."/>
            <person name="Gaskell J."/>
            <person name="Glotzer D."/>
            <person name="Gorecki P."/>
            <person name="Heitman J."/>
            <person name="Hesse C."/>
            <person name="Hori C."/>
            <person name="Igarashi K."/>
            <person name="Jurgens J.A."/>
            <person name="Kallen N."/>
            <person name="Kersten P."/>
            <person name="Kohler A."/>
            <person name="Kuees U."/>
            <person name="Kumar T.K.A."/>
            <person name="Kuo A."/>
            <person name="LaButti K."/>
            <person name="Larrondo L.F."/>
            <person name="Lindquist E."/>
            <person name="Ling A."/>
            <person name="Lombard V."/>
            <person name="Lucas S."/>
            <person name="Lundell T."/>
            <person name="Martin R."/>
            <person name="McLaughlin D.J."/>
            <person name="Morgenstern I."/>
            <person name="Morin E."/>
            <person name="Murat C."/>
            <person name="Nagy L.G."/>
            <person name="Nolan M."/>
            <person name="Ohm R.A."/>
            <person name="Patyshakuliyeva A."/>
            <person name="Rokas A."/>
            <person name="Ruiz-Duenas F.J."/>
            <person name="Sabat G."/>
            <person name="Salamov A."/>
            <person name="Samejima M."/>
            <person name="Schmutz J."/>
            <person name="Slot J.C."/>
            <person name="St John F."/>
            <person name="Stenlid J."/>
            <person name="Sun H."/>
            <person name="Sun S."/>
            <person name="Syed K."/>
            <person name="Tsang A."/>
            <person name="Wiebenga A."/>
            <person name="Young D."/>
            <person name="Pisabarro A."/>
            <person name="Eastwood D.C."/>
            <person name="Martin F."/>
            <person name="Cullen D."/>
            <person name="Grigoriev I.V."/>
            <person name="Hibbett D.S."/>
        </authorList>
    </citation>
    <scope>NUCLEOTIDE SEQUENCE [LARGE SCALE GENOMIC DNA]</scope>
    <source>
        <strain evidence="13 14">MD-104</strain>
    </source>
</reference>
<dbReference type="GO" id="GO:0003998">
    <property type="term" value="F:acylphosphatase activity"/>
    <property type="evidence" value="ECO:0007669"/>
    <property type="project" value="UniProtKB-EC"/>
</dbReference>
<dbReference type="Pfam" id="PF14880">
    <property type="entry name" value="COX14"/>
    <property type="match status" value="1"/>
</dbReference>
<keyword evidence="5 9" id="KW-0378">Hydrolase</keyword>
<keyword evidence="14" id="KW-1185">Reference proteome</keyword>
<dbReference type="PANTHER" id="PTHR10029:SF3">
    <property type="entry name" value="ACYLPHOSPHATASE-RELATED"/>
    <property type="match status" value="1"/>
</dbReference>
<evidence type="ECO:0000256" key="5">
    <source>
        <dbReference type="ARBA" id="ARBA00022801"/>
    </source>
</evidence>
<comment type="subcellular location">
    <subcellularLocation>
        <location evidence="1">Membrane</location>
        <topology evidence="1">Single-pass membrane protein</topology>
    </subcellularLocation>
</comment>
<dbReference type="PROSITE" id="PS51160">
    <property type="entry name" value="ACYLPHOSPHATASE_3"/>
    <property type="match status" value="1"/>
</dbReference>
<evidence type="ECO:0000256" key="2">
    <source>
        <dbReference type="ARBA" id="ARBA00005614"/>
    </source>
</evidence>
<accession>A0A2H3J1Z9</accession>
<dbReference type="EC" id="3.6.1.7" evidence="3 9"/>
<feature type="transmembrane region" description="Helical" evidence="11">
    <location>
        <begin position="113"/>
        <end position="132"/>
    </location>
</feature>
<dbReference type="InterPro" id="IPR036046">
    <property type="entry name" value="Acylphosphatase-like_dom_sf"/>
</dbReference>
<evidence type="ECO:0000256" key="9">
    <source>
        <dbReference type="PROSITE-ProRule" id="PRU00520"/>
    </source>
</evidence>
<dbReference type="InterPro" id="IPR001792">
    <property type="entry name" value="Acylphosphatase-like_dom"/>
</dbReference>
<dbReference type="PRINTS" id="PR00112">
    <property type="entry name" value="ACYLPHPHTASE"/>
</dbReference>
<evidence type="ECO:0000256" key="4">
    <source>
        <dbReference type="ARBA" id="ARBA00022692"/>
    </source>
</evidence>
<dbReference type="InterPro" id="IPR020456">
    <property type="entry name" value="Acylphosphatase"/>
</dbReference>
<evidence type="ECO:0000313" key="14">
    <source>
        <dbReference type="Proteomes" id="UP000218811"/>
    </source>
</evidence>
<evidence type="ECO:0000259" key="12">
    <source>
        <dbReference type="PROSITE" id="PS51160"/>
    </source>
</evidence>
<feature type="domain" description="Acylphosphatase-like" evidence="12">
    <location>
        <begin position="5"/>
        <end position="94"/>
    </location>
</feature>
<evidence type="ECO:0000256" key="11">
    <source>
        <dbReference type="SAM" id="Phobius"/>
    </source>
</evidence>
<dbReference type="Proteomes" id="UP000218811">
    <property type="component" value="Unassembled WGS sequence"/>
</dbReference>
<evidence type="ECO:0000256" key="1">
    <source>
        <dbReference type="ARBA" id="ARBA00004167"/>
    </source>
</evidence>
<dbReference type="GO" id="GO:0016020">
    <property type="term" value="C:membrane"/>
    <property type="evidence" value="ECO:0007669"/>
    <property type="project" value="UniProtKB-SubCell"/>
</dbReference>
<sequence>MSYRAFNFLVSGKVQGVYFRAFSKGIAHDIGVVGWIRNNNRGNVEGEAQGSEEVLIRFKKALQTGPPHARVTSVEITNERVLDSLEYDIFETLAHSNMAGKPRMSIGDILHRGVVYTLFGISVWGIVMMGLIHRDTIKRGNEDEANEIALAEAAQAALQRKGKTW</sequence>
<dbReference type="SUPFAM" id="SSF54975">
    <property type="entry name" value="Acylphosphatase/BLUF domain-like"/>
    <property type="match status" value="1"/>
</dbReference>
<evidence type="ECO:0000256" key="3">
    <source>
        <dbReference type="ARBA" id="ARBA00012150"/>
    </source>
</evidence>
<comment type="similarity">
    <text evidence="2 10">Belongs to the acylphosphatase family.</text>
</comment>
<dbReference type="Pfam" id="PF00708">
    <property type="entry name" value="Acylphosphatase"/>
    <property type="match status" value="1"/>
</dbReference>
<dbReference type="PROSITE" id="PS00150">
    <property type="entry name" value="ACYLPHOSPHATASE_1"/>
    <property type="match status" value="1"/>
</dbReference>
<dbReference type="OrthoDB" id="7961613at2759"/>
<evidence type="ECO:0000256" key="7">
    <source>
        <dbReference type="ARBA" id="ARBA00023136"/>
    </source>
</evidence>
<evidence type="ECO:0000256" key="8">
    <source>
        <dbReference type="ARBA" id="ARBA00047645"/>
    </source>
</evidence>
<dbReference type="Gene3D" id="3.30.70.100">
    <property type="match status" value="1"/>
</dbReference>
<evidence type="ECO:0000313" key="13">
    <source>
        <dbReference type="EMBL" id="PCH35715.1"/>
    </source>
</evidence>
<keyword evidence="4 11" id="KW-0812">Transmembrane</keyword>
<comment type="catalytic activity">
    <reaction evidence="8 9">
        <text>an acyl phosphate + H2O = a carboxylate + phosphate + H(+)</text>
        <dbReference type="Rhea" id="RHEA:14965"/>
        <dbReference type="ChEBI" id="CHEBI:15377"/>
        <dbReference type="ChEBI" id="CHEBI:15378"/>
        <dbReference type="ChEBI" id="CHEBI:29067"/>
        <dbReference type="ChEBI" id="CHEBI:43474"/>
        <dbReference type="ChEBI" id="CHEBI:59918"/>
        <dbReference type="EC" id="3.6.1.7"/>
    </reaction>
</comment>
<proteinExistence type="inferred from homology"/>
<evidence type="ECO:0000256" key="6">
    <source>
        <dbReference type="ARBA" id="ARBA00022989"/>
    </source>
</evidence>